<dbReference type="Pfam" id="PF00498">
    <property type="entry name" value="FHA"/>
    <property type="match status" value="1"/>
</dbReference>
<dbReference type="eggNOG" id="COG3456">
    <property type="taxonomic scope" value="Bacteria"/>
</dbReference>
<dbReference type="InterPro" id="IPR008984">
    <property type="entry name" value="SMAD_FHA_dom_sf"/>
</dbReference>
<keyword evidence="4" id="KW-1185">Reference proteome</keyword>
<accession>W4HJN8</accession>
<evidence type="ECO:0000256" key="1">
    <source>
        <dbReference type="SAM" id="MobiDB-lite"/>
    </source>
</evidence>
<dbReference type="eggNOG" id="COG1716">
    <property type="taxonomic scope" value="Bacteria"/>
</dbReference>
<dbReference type="Proteomes" id="UP000019063">
    <property type="component" value="Unassembled WGS sequence"/>
</dbReference>
<dbReference type="InterPro" id="IPR000253">
    <property type="entry name" value="FHA_dom"/>
</dbReference>
<reference evidence="3 4" key="1">
    <citation type="journal article" date="2014" name="Antonie Van Leeuwenhoek">
        <title>Roseivivax atlanticus sp. nov., isolated from surface seawater of the Atlantic Ocean.</title>
        <authorList>
            <person name="Li G."/>
            <person name="Lai Q."/>
            <person name="Liu X."/>
            <person name="Sun F."/>
            <person name="Shao Z."/>
        </authorList>
    </citation>
    <scope>NUCLEOTIDE SEQUENCE [LARGE SCALE GENOMIC DNA]</scope>
    <source>
        <strain evidence="3 4">22II-s10s</strain>
    </source>
</reference>
<comment type="caution">
    <text evidence="3">The sequence shown here is derived from an EMBL/GenBank/DDBJ whole genome shotgun (WGS) entry which is preliminary data.</text>
</comment>
<evidence type="ECO:0000313" key="4">
    <source>
        <dbReference type="Proteomes" id="UP000019063"/>
    </source>
</evidence>
<dbReference type="PATRIC" id="fig|1317118.6.peg.2134"/>
<protein>
    <recommendedName>
        <fullName evidence="2">FHA domain-containing protein</fullName>
    </recommendedName>
</protein>
<evidence type="ECO:0000313" key="3">
    <source>
        <dbReference type="EMBL" id="ETW12937.1"/>
    </source>
</evidence>
<gene>
    <name evidence="3" type="ORF">ATO8_10348</name>
</gene>
<dbReference type="STRING" id="1379903.ATO8_10348"/>
<dbReference type="EMBL" id="AQQW01000005">
    <property type="protein sequence ID" value="ETW12937.1"/>
    <property type="molecule type" value="Genomic_DNA"/>
</dbReference>
<feature type="compositionally biased region" description="Low complexity" evidence="1">
    <location>
        <begin position="451"/>
        <end position="466"/>
    </location>
</feature>
<sequence length="476" mass="50023">MKLTLRIENHDTLDTGGPTSITLDGKGATVGRRSGMDWVLPDPARHISGHHFDIAYRDGAYWLTDVSTNGTYLAGQRHRISEPHRLTDGDRLTVGRYVIVARIGEVAPARSAAEVGPTPWPDSGAGTPWPLGPGTRDPGLARPGTGGGGRDDPWWDTASDKPSGRAGSAFGLGLPREDGEGEIAHRNTESASRSGDDGTPPEALPPLGRPGRAPGATPSGPDSTPPAGPSPLSAPRDPGPRPPRATRRESADAPGRAGPLSDHEAVLRAFCEGAGLEPGALSGTDAETLARDLGRAIRATTEDTMEMLRDRARQKLFTRGGERTMLSATGNNPMKFLPDADRAIEAMFVAPRDGFMRGPESFETAMADLRQHQLAVFAALEPALDDLLDGLAPDQVEDALAAGTLLGGSRKARAWDAYVSRWEEKARGSETGMLSAFLKAFARVYGQVTGAGDSAQADPDAASPEAGADTTDSDRG</sequence>
<proteinExistence type="predicted"/>
<dbReference type="AlphaFoldDB" id="W4HJN8"/>
<dbReference type="Pfam" id="PF20232">
    <property type="entry name" value="T6SS_FHA_C"/>
    <property type="match status" value="1"/>
</dbReference>
<dbReference type="InterPro" id="IPR046883">
    <property type="entry name" value="T6SS_FHA_C"/>
</dbReference>
<feature type="region of interest" description="Disordered" evidence="1">
    <location>
        <begin position="451"/>
        <end position="476"/>
    </location>
</feature>
<organism evidence="3 4">
    <name type="scientific">Roseivivax marinus</name>
    <dbReference type="NCBI Taxonomy" id="1379903"/>
    <lineage>
        <taxon>Bacteria</taxon>
        <taxon>Pseudomonadati</taxon>
        <taxon>Pseudomonadota</taxon>
        <taxon>Alphaproteobacteria</taxon>
        <taxon>Rhodobacterales</taxon>
        <taxon>Roseobacteraceae</taxon>
        <taxon>Roseivivax</taxon>
    </lineage>
</organism>
<evidence type="ECO:0000259" key="2">
    <source>
        <dbReference type="PROSITE" id="PS50006"/>
    </source>
</evidence>
<dbReference type="RefSeq" id="WP_043844362.1">
    <property type="nucleotide sequence ID" value="NZ_AQQW01000005.1"/>
</dbReference>
<dbReference type="PROSITE" id="PS50006">
    <property type="entry name" value="FHA_DOMAIN"/>
    <property type="match status" value="1"/>
</dbReference>
<name>W4HJN8_9RHOB</name>
<feature type="compositionally biased region" description="Low complexity" evidence="1">
    <location>
        <begin position="209"/>
        <end position="221"/>
    </location>
</feature>
<dbReference type="SMART" id="SM00240">
    <property type="entry name" value="FHA"/>
    <property type="match status" value="1"/>
</dbReference>
<feature type="region of interest" description="Disordered" evidence="1">
    <location>
        <begin position="108"/>
        <end position="260"/>
    </location>
</feature>
<feature type="compositionally biased region" description="Basic and acidic residues" evidence="1">
    <location>
        <begin position="175"/>
        <end position="188"/>
    </location>
</feature>
<feature type="domain" description="FHA" evidence="2">
    <location>
        <begin position="28"/>
        <end position="78"/>
    </location>
</feature>
<dbReference type="NCBIfam" id="TIGR03354">
    <property type="entry name" value="VI_FHA"/>
    <property type="match status" value="1"/>
</dbReference>
<dbReference type="SUPFAM" id="SSF49879">
    <property type="entry name" value="SMAD/FHA domain"/>
    <property type="match status" value="1"/>
</dbReference>
<feature type="compositionally biased region" description="Basic and acidic residues" evidence="1">
    <location>
        <begin position="149"/>
        <end position="163"/>
    </location>
</feature>
<dbReference type="InterPro" id="IPR017735">
    <property type="entry name" value="T6SS_FHA"/>
</dbReference>
<dbReference type="CDD" id="cd00060">
    <property type="entry name" value="FHA"/>
    <property type="match status" value="1"/>
</dbReference>
<dbReference type="Gene3D" id="2.60.200.20">
    <property type="match status" value="1"/>
</dbReference>